<dbReference type="Gene3D" id="1.10.10.10">
    <property type="entry name" value="Winged helix-like DNA-binding domain superfamily/Winged helix DNA-binding domain"/>
    <property type="match status" value="1"/>
</dbReference>
<organism evidence="1 2">
    <name type="scientific">Bacillus sonorensis</name>
    <dbReference type="NCBI Taxonomy" id="119858"/>
    <lineage>
        <taxon>Bacteria</taxon>
        <taxon>Bacillati</taxon>
        <taxon>Bacillota</taxon>
        <taxon>Bacilli</taxon>
        <taxon>Bacillales</taxon>
        <taxon>Bacillaceae</taxon>
        <taxon>Bacillus</taxon>
    </lineage>
</organism>
<name>A0ABN5ANI9_9BACI</name>
<sequence>MITIPIDRSEQADFIYHQIYQKIKEEIFSRNLLPATNSHQNGSLPKH</sequence>
<evidence type="ECO:0000313" key="1">
    <source>
        <dbReference type="EMBL" id="ASB91034.1"/>
    </source>
</evidence>
<evidence type="ECO:0000313" key="2">
    <source>
        <dbReference type="Proteomes" id="UP000196877"/>
    </source>
</evidence>
<dbReference type="InterPro" id="IPR036388">
    <property type="entry name" value="WH-like_DNA-bd_sf"/>
</dbReference>
<dbReference type="Proteomes" id="UP000196877">
    <property type="component" value="Chromosome"/>
</dbReference>
<protein>
    <submittedName>
        <fullName evidence="1">HTH-type transcriptional regulatory protein GabR</fullName>
    </submittedName>
</protein>
<keyword evidence="2" id="KW-1185">Reference proteome</keyword>
<gene>
    <name evidence="1" type="ORF">S101395_04546</name>
</gene>
<reference evidence="1 2" key="1">
    <citation type="submission" date="2017-06" db="EMBL/GenBank/DDBJ databases">
        <title>Genome sequence of Bacillus sonorensis strain SRCM101395.</title>
        <authorList>
            <person name="Cho S.H."/>
        </authorList>
    </citation>
    <scope>NUCLEOTIDE SEQUENCE [LARGE SCALE GENOMIC DNA]</scope>
    <source>
        <strain evidence="1 2">SRCM101395</strain>
    </source>
</reference>
<proteinExistence type="predicted"/>
<dbReference type="EMBL" id="CP021920">
    <property type="protein sequence ID" value="ASB91034.1"/>
    <property type="molecule type" value="Genomic_DNA"/>
</dbReference>
<accession>A0ABN5ANI9</accession>